<dbReference type="Proteomes" id="UP001320876">
    <property type="component" value="Unassembled WGS sequence"/>
</dbReference>
<sequence>MFGFGSKKKYEDQMAEWLAHPNEFGVRPKSVRHKRTYKASLIHDDTEIHLCEYEMPDGTQGRGFVNGSLTWSFLGDGVNAIDDDNLILAYCGWSWLFPAMQEGGVITNFVSESEEARFIAQKQEQGLTDVTITNRYKIGTSELFEFTGSYQGTPAKGAGDTGNEVGFMAGDPRFNLPSIYFLLGRQVIKSMG</sequence>
<evidence type="ECO:0000313" key="2">
    <source>
        <dbReference type="Proteomes" id="UP001320876"/>
    </source>
</evidence>
<protein>
    <submittedName>
        <fullName evidence="1">Uncharacterized protein</fullName>
    </submittedName>
</protein>
<evidence type="ECO:0000313" key="1">
    <source>
        <dbReference type="EMBL" id="MCW1922536.1"/>
    </source>
</evidence>
<reference evidence="1 2" key="1">
    <citation type="submission" date="2022-10" db="EMBL/GenBank/DDBJ databases">
        <title>Luteolibacter arcticus strain CCTCC AB 2014275, whole genome shotgun sequencing project.</title>
        <authorList>
            <person name="Zhao G."/>
            <person name="Shen L."/>
        </authorList>
    </citation>
    <scope>NUCLEOTIDE SEQUENCE [LARGE SCALE GENOMIC DNA]</scope>
    <source>
        <strain evidence="1 2">CCTCC AB 2014275</strain>
    </source>
</reference>
<dbReference type="EMBL" id="JAPDDT010000002">
    <property type="protein sequence ID" value="MCW1922536.1"/>
    <property type="molecule type" value="Genomic_DNA"/>
</dbReference>
<keyword evidence="2" id="KW-1185">Reference proteome</keyword>
<name>A0ABT3GGE2_9BACT</name>
<comment type="caution">
    <text evidence="1">The sequence shown here is derived from an EMBL/GenBank/DDBJ whole genome shotgun (WGS) entry which is preliminary data.</text>
</comment>
<proteinExistence type="predicted"/>
<dbReference type="RefSeq" id="WP_264486643.1">
    <property type="nucleotide sequence ID" value="NZ_JAPDDT010000002.1"/>
</dbReference>
<organism evidence="1 2">
    <name type="scientific">Luteolibacter arcticus</name>
    <dbReference type="NCBI Taxonomy" id="1581411"/>
    <lineage>
        <taxon>Bacteria</taxon>
        <taxon>Pseudomonadati</taxon>
        <taxon>Verrucomicrobiota</taxon>
        <taxon>Verrucomicrobiia</taxon>
        <taxon>Verrucomicrobiales</taxon>
        <taxon>Verrucomicrobiaceae</taxon>
        <taxon>Luteolibacter</taxon>
    </lineage>
</organism>
<gene>
    <name evidence="1" type="ORF">OKA05_08215</name>
</gene>
<accession>A0ABT3GGE2</accession>